<dbReference type="Proteomes" id="UP000002534">
    <property type="component" value="Chromosome"/>
</dbReference>
<dbReference type="EMBL" id="CP000142">
    <property type="protein sequence ID" value="ABA90356.1"/>
    <property type="molecule type" value="Genomic_DNA"/>
</dbReference>
<name>Q39ZV1_SYNC1</name>
<accession>Q39ZV1</accession>
<gene>
    <name evidence="1" type="ordered locus">Pcar_3121</name>
</gene>
<keyword evidence="2" id="KW-1185">Reference proteome</keyword>
<protein>
    <recommendedName>
        <fullName evidence="3">VCBS repeat-containing protein</fullName>
    </recommendedName>
</protein>
<organism evidence="1 2">
    <name type="scientific">Syntrophotalea carbinolica (strain DSM 2380 / NBRC 103641 / GraBd1)</name>
    <name type="common">Pelobacter carbinolicus</name>
    <dbReference type="NCBI Taxonomy" id="338963"/>
    <lineage>
        <taxon>Bacteria</taxon>
        <taxon>Pseudomonadati</taxon>
        <taxon>Thermodesulfobacteriota</taxon>
        <taxon>Desulfuromonadia</taxon>
        <taxon>Desulfuromonadales</taxon>
        <taxon>Syntrophotaleaceae</taxon>
        <taxon>Syntrophotalea</taxon>
    </lineage>
</organism>
<dbReference type="eggNOG" id="ENOG5032XMD">
    <property type="taxonomic scope" value="Bacteria"/>
</dbReference>
<reference evidence="1 2" key="2">
    <citation type="journal article" date="2012" name="BMC Genomics">
        <title>The genome of Pelobacter carbinolicus reveals surprising metabolic capabilities and physiological features.</title>
        <authorList>
            <person name="Aklujkar M."/>
            <person name="Haveman S.A."/>
            <person name="Didonato R.Jr."/>
            <person name="Chertkov O."/>
            <person name="Han C.S."/>
            <person name="Land M.L."/>
            <person name="Brown P."/>
            <person name="Lovley D.R."/>
        </authorList>
    </citation>
    <scope>NUCLEOTIDE SEQUENCE [LARGE SCALE GENOMIC DNA]</scope>
    <source>
        <strain evidence="2">DSM 2380 / NBRC 103641 / GraBd1</strain>
    </source>
</reference>
<dbReference type="SUPFAM" id="SSF69318">
    <property type="entry name" value="Integrin alpha N-terminal domain"/>
    <property type="match status" value="1"/>
</dbReference>
<dbReference type="STRING" id="338963.Pcar_3121"/>
<evidence type="ECO:0000313" key="1">
    <source>
        <dbReference type="EMBL" id="ABA90356.1"/>
    </source>
</evidence>
<dbReference type="KEGG" id="pca:Pcar_3121"/>
<proteinExistence type="predicted"/>
<reference evidence="2" key="1">
    <citation type="submission" date="2005-10" db="EMBL/GenBank/DDBJ databases">
        <title>Complete sequence of Pelobacter carbinolicus DSM 2380.</title>
        <authorList>
            <person name="Copeland A."/>
            <person name="Lucas S."/>
            <person name="Lapidus A."/>
            <person name="Barry K."/>
            <person name="Detter J.C."/>
            <person name="Glavina T."/>
            <person name="Hammon N."/>
            <person name="Israni S."/>
            <person name="Pitluck S."/>
            <person name="Chertkov O."/>
            <person name="Schmutz J."/>
            <person name="Larimer F."/>
            <person name="Land M."/>
            <person name="Kyrpides N."/>
            <person name="Ivanova N."/>
            <person name="Richardson P."/>
        </authorList>
    </citation>
    <scope>NUCLEOTIDE SEQUENCE [LARGE SCALE GENOMIC DNA]</scope>
    <source>
        <strain evidence="2">DSM 2380 / NBRC 103641 / GraBd1</strain>
    </source>
</reference>
<dbReference type="HOGENOM" id="CLU_474748_0_0_7"/>
<dbReference type="InterPro" id="IPR028994">
    <property type="entry name" value="Integrin_alpha_N"/>
</dbReference>
<dbReference type="Gene3D" id="2.130.10.130">
    <property type="entry name" value="Integrin alpha, N-terminal"/>
    <property type="match status" value="1"/>
</dbReference>
<sequence length="574" mass="62287">MIGGLALISKVSVWLAALLLAMVGTAAAGTLEGLVKDLQPVPGYVVLPVQDEYLIDLDATKDLVVGDLFNVVQAGEKIIHPVTGKVIGTLDTSKGVLQVTRIKDGFSHTKAISSHSAIKRGDSIRRYSGLRAAFWDYTGKAEGFFSSLKAALPALNWQDFAAAQAEKPARPGAATTAADLLVVATRDGITVRDANFKVVRAYPLPAELQPAVSAPLQAAAPVAPATPYRLEAPARPVASPYGVQYDISMPGFQTLGALGFSAVMADFVRFRNEQLMAVTDGTIIKLYKAGEKMVPVAEFQPATMPQVFALHWWQPAAGELYLAVSAWKENSLTSTVYRYENQTFTPVGKHLPYSLGSFDRDGDGRRELLLAQTFDNESFWGTIVRELQLRNGELETRDLDFELPRRFTVGGSLMADLDGDRKPETVFIRNGLLYVYSGTKQRYKSPKMMGGSLSGIIFEEQPDARETETHTVSFEVPPIAVDLDHDGSVELLTVASESSFMSAPGITPNIGKSWLAVVKFRDGMFVKGTLGEELDLPLQGLTLDQQRVLMVATQPGSVFGKNGDSQLLVFPLVK</sequence>
<evidence type="ECO:0008006" key="3">
    <source>
        <dbReference type="Google" id="ProtNLM"/>
    </source>
</evidence>
<evidence type="ECO:0000313" key="2">
    <source>
        <dbReference type="Proteomes" id="UP000002534"/>
    </source>
</evidence>
<dbReference type="AlphaFoldDB" id="Q39ZV1"/>